<feature type="compositionally biased region" description="Acidic residues" evidence="1">
    <location>
        <begin position="1"/>
        <end position="12"/>
    </location>
</feature>
<proteinExistence type="predicted"/>
<evidence type="ECO:0000256" key="1">
    <source>
        <dbReference type="SAM" id="MobiDB-lite"/>
    </source>
</evidence>
<dbReference type="AlphaFoldDB" id="A0A367KG77"/>
<organism evidence="2 3">
    <name type="scientific">Rhizopus azygosporus</name>
    <name type="common">Rhizopus microsporus var. azygosporus</name>
    <dbReference type="NCBI Taxonomy" id="86630"/>
    <lineage>
        <taxon>Eukaryota</taxon>
        <taxon>Fungi</taxon>
        <taxon>Fungi incertae sedis</taxon>
        <taxon>Mucoromycota</taxon>
        <taxon>Mucoromycotina</taxon>
        <taxon>Mucoromycetes</taxon>
        <taxon>Mucorales</taxon>
        <taxon>Mucorineae</taxon>
        <taxon>Rhizopodaceae</taxon>
        <taxon>Rhizopus</taxon>
    </lineage>
</organism>
<feature type="region of interest" description="Disordered" evidence="1">
    <location>
        <begin position="37"/>
        <end position="56"/>
    </location>
</feature>
<name>A0A367KG77_RHIAZ</name>
<feature type="region of interest" description="Disordered" evidence="1">
    <location>
        <begin position="1"/>
        <end position="32"/>
    </location>
</feature>
<feature type="compositionally biased region" description="Acidic residues" evidence="1">
    <location>
        <begin position="21"/>
        <end position="32"/>
    </location>
</feature>
<accession>A0A367KG77</accession>
<reference evidence="2 3" key="1">
    <citation type="journal article" date="2018" name="G3 (Bethesda)">
        <title>Phylogenetic and Phylogenomic Definition of Rhizopus Species.</title>
        <authorList>
            <person name="Gryganskyi A.P."/>
            <person name="Golan J."/>
            <person name="Dolatabadi S."/>
            <person name="Mondo S."/>
            <person name="Robb S."/>
            <person name="Idnurm A."/>
            <person name="Muszewska A."/>
            <person name="Steczkiewicz K."/>
            <person name="Masonjones S."/>
            <person name="Liao H.L."/>
            <person name="Gajdeczka M.T."/>
            <person name="Anike F."/>
            <person name="Vuek A."/>
            <person name="Anishchenko I.M."/>
            <person name="Voigt K."/>
            <person name="de Hoog G.S."/>
            <person name="Smith M.E."/>
            <person name="Heitman J."/>
            <person name="Vilgalys R."/>
            <person name="Stajich J.E."/>
        </authorList>
    </citation>
    <scope>NUCLEOTIDE SEQUENCE [LARGE SCALE GENOMIC DNA]</scope>
    <source>
        <strain evidence="2 3">CBS 357.93</strain>
    </source>
</reference>
<dbReference type="Proteomes" id="UP000252139">
    <property type="component" value="Unassembled WGS sequence"/>
</dbReference>
<evidence type="ECO:0000313" key="2">
    <source>
        <dbReference type="EMBL" id="RCI01130.1"/>
    </source>
</evidence>
<comment type="caution">
    <text evidence="2">The sequence shown here is derived from an EMBL/GenBank/DDBJ whole genome shotgun (WGS) entry which is preliminary data.</text>
</comment>
<gene>
    <name evidence="2" type="ORF">CU097_015759</name>
</gene>
<protein>
    <submittedName>
        <fullName evidence="2">Uncharacterized protein</fullName>
    </submittedName>
</protein>
<evidence type="ECO:0000313" key="3">
    <source>
        <dbReference type="Proteomes" id="UP000252139"/>
    </source>
</evidence>
<dbReference type="EMBL" id="PJQL01000024">
    <property type="protein sequence ID" value="RCI01130.1"/>
    <property type="molecule type" value="Genomic_DNA"/>
</dbReference>
<sequence>MNADGSLEDSLDNTEVHISRDDEESSYEDTDIDMIEASTPLKTASSATSSAPLPSANVPVLTLRVSPRSNKGIPSSHLRKLGFITDLSSESALTE</sequence>
<keyword evidence="3" id="KW-1185">Reference proteome</keyword>